<evidence type="ECO:0000259" key="1">
    <source>
        <dbReference type="Pfam" id="PF00561"/>
    </source>
</evidence>
<dbReference type="Proteomes" id="UP001164305">
    <property type="component" value="Chromosome"/>
</dbReference>
<evidence type="ECO:0000313" key="3">
    <source>
        <dbReference type="Proteomes" id="UP001164305"/>
    </source>
</evidence>
<dbReference type="PANTHER" id="PTHR43433">
    <property type="entry name" value="HYDROLASE, ALPHA/BETA FOLD FAMILY PROTEIN"/>
    <property type="match status" value="1"/>
</dbReference>
<accession>A0ABY6G3B4</accession>
<dbReference type="Gene3D" id="3.40.50.1820">
    <property type="entry name" value="alpha/beta hydrolase"/>
    <property type="match status" value="1"/>
</dbReference>
<dbReference type="PRINTS" id="PR00111">
    <property type="entry name" value="ABHYDROLASE"/>
</dbReference>
<protein>
    <submittedName>
        <fullName evidence="2">Alpha/beta hydrolase</fullName>
    </submittedName>
</protein>
<dbReference type="RefSeq" id="WP_263594918.1">
    <property type="nucleotide sequence ID" value="NZ_CP107020.1"/>
</dbReference>
<sequence length="283" mass="29262">MITETDIVHPDGRTLHAYATDAPPGPAEAVVWLHGTPNIGSPPEPLVAAARASGLRWISYDRPGYGGSSPHEGRAVASAAGDVAAIADALGIDRFAVFGHSGGGPHALACATLLPERVTAAVSASAPAPMDADGLDWSAGSSPGITAENRAAAQGRAALEAHWARSEPEEMDAFFTDADIAALDDTWSWLAGVAGAAVAQGTEGMIEDLLAATRPWGFRPEETRVPVLLLHGHDDRMVAAAHGRWLAAHCPSAEARIVPGAGHITVLDEAPNALAWLRARFPA</sequence>
<keyword evidence="3" id="KW-1185">Reference proteome</keyword>
<dbReference type="PANTHER" id="PTHR43433:SF10">
    <property type="entry name" value="AB HYDROLASE-1 DOMAIN-CONTAINING PROTEIN"/>
    <property type="match status" value="1"/>
</dbReference>
<evidence type="ECO:0000313" key="2">
    <source>
        <dbReference type="EMBL" id="UYG17710.1"/>
    </source>
</evidence>
<organism evidence="2 3">
    <name type="scientific">Brachybacterium huguangmaarense</name>
    <dbReference type="NCBI Taxonomy" id="1652028"/>
    <lineage>
        <taxon>Bacteria</taxon>
        <taxon>Bacillati</taxon>
        <taxon>Actinomycetota</taxon>
        <taxon>Actinomycetes</taxon>
        <taxon>Micrococcales</taxon>
        <taxon>Dermabacteraceae</taxon>
        <taxon>Brachybacterium</taxon>
    </lineage>
</organism>
<proteinExistence type="predicted"/>
<reference evidence="2" key="1">
    <citation type="submission" date="2022-10" db="EMBL/GenBank/DDBJ databases">
        <title>Whole-Genome Sequencing of Brachybacterium huguangmaarense BRM-3, Isolated from Betula schmidtii.</title>
        <authorList>
            <person name="Haam D."/>
        </authorList>
    </citation>
    <scope>NUCLEOTIDE SEQUENCE</scope>
    <source>
        <strain evidence="2">BRM-3</strain>
    </source>
</reference>
<dbReference type="InterPro" id="IPR029058">
    <property type="entry name" value="AB_hydrolase_fold"/>
</dbReference>
<dbReference type="Pfam" id="PF00561">
    <property type="entry name" value="Abhydrolase_1"/>
    <property type="match status" value="1"/>
</dbReference>
<dbReference type="SUPFAM" id="SSF53474">
    <property type="entry name" value="alpha/beta-Hydrolases"/>
    <property type="match status" value="1"/>
</dbReference>
<dbReference type="InterPro" id="IPR000073">
    <property type="entry name" value="AB_hydrolase_1"/>
</dbReference>
<name>A0ABY6G3B4_9MICO</name>
<gene>
    <name evidence="2" type="ORF">BRM3_04620</name>
</gene>
<dbReference type="GO" id="GO:0016787">
    <property type="term" value="F:hydrolase activity"/>
    <property type="evidence" value="ECO:0007669"/>
    <property type="project" value="UniProtKB-KW"/>
</dbReference>
<feature type="domain" description="AB hydrolase-1" evidence="1">
    <location>
        <begin position="29"/>
        <end position="269"/>
    </location>
</feature>
<keyword evidence="2" id="KW-0378">Hydrolase</keyword>
<dbReference type="InterPro" id="IPR050471">
    <property type="entry name" value="AB_hydrolase"/>
</dbReference>
<dbReference type="EMBL" id="CP107020">
    <property type="protein sequence ID" value="UYG17710.1"/>
    <property type="molecule type" value="Genomic_DNA"/>
</dbReference>